<feature type="signal peptide" evidence="2">
    <location>
        <begin position="1"/>
        <end position="27"/>
    </location>
</feature>
<feature type="domain" description="SLH" evidence="3">
    <location>
        <begin position="818"/>
        <end position="884"/>
    </location>
</feature>
<dbReference type="InterPro" id="IPR003343">
    <property type="entry name" value="Big_2"/>
</dbReference>
<evidence type="ECO:0000256" key="1">
    <source>
        <dbReference type="ARBA" id="ARBA00022737"/>
    </source>
</evidence>
<dbReference type="Pfam" id="PF00395">
    <property type="entry name" value="SLH"/>
    <property type="match status" value="3"/>
</dbReference>
<reference evidence="4" key="2">
    <citation type="journal article" date="2021" name="PeerJ">
        <title>Extensive microbial diversity within the chicken gut microbiome revealed by metagenomics and culture.</title>
        <authorList>
            <person name="Gilroy R."/>
            <person name="Ravi A."/>
            <person name="Getino M."/>
            <person name="Pursley I."/>
            <person name="Horton D.L."/>
            <person name="Alikhan N.F."/>
            <person name="Baker D."/>
            <person name="Gharbi K."/>
            <person name="Hall N."/>
            <person name="Watson M."/>
            <person name="Adriaenssens E.M."/>
            <person name="Foster-Nyarko E."/>
            <person name="Jarju S."/>
            <person name="Secka A."/>
            <person name="Antonio M."/>
            <person name="Oren A."/>
            <person name="Chaudhuri R.R."/>
            <person name="La Ragione R."/>
            <person name="Hildebrand F."/>
            <person name="Pallen M.J."/>
        </authorList>
    </citation>
    <scope>NUCLEOTIDE SEQUENCE</scope>
    <source>
        <strain evidence="4">ChiSjej2B20-13462</strain>
    </source>
</reference>
<feature type="chain" id="PRO_5039437549" evidence="2">
    <location>
        <begin position="28"/>
        <end position="943"/>
    </location>
</feature>
<sequence>MKKSITRIGALLLVLALLVSVAPFALAADAINISGESQVKVEETITLSTDYSGTEKVQWSMSGDGATGEESTDSTRYTVTGETAGTTVTVTASVTENGETISDTHEIHVVAAEAAKPTLTITGANTLEYSKTAAFTAAMSDGSSTEGIAWSSSDSAVADVSETGVVTAKAATGTATISAKVGETKSNEITVTVTKMKVTPQIDGVPAAMNLTDKDKTLSVSFAEVEDLEPTSVTWTSSDATKLAVDDKGVLTPKATGKATITATVTLTNDLYELKTNPVTSSEITVGGVVLSVSAPASVERLDSITLVPTVNGLSSDAVVNYTFDYKSSDSGKVTGASTSVSTSNKGAVSVLGSSVGVASVTVTASVANNSDIKIDPVTVYIGVYETHTVEASTDSWKLKLSEVGALKTLYKDNGSNTASRNSLMNALGAADGTYIKFDIIEGKNVGSFSSGSGWVSVNNSALTFTAVRSGTVTAEYTVAWADSKTKTDHVVAEGTLKLTVGDGEGDIEYDLGSNGKVTFDEKDFVSFWNDNKSANKYTGSLSYVKFDITTSVPYYGILYTTSSASKVVTTSHKAYYNYSATNNNYYCDLDQVTYVVDTKNYDGLTDTVPFTAYNDKGDGISGIIVINLGEGDAATITSRGVAFGAGGITEIIEANYKAATGKDLDYLTFSSVSASSGKLFYNFSNILNSTPVTTKYEFYVDPTGTQMDLDKVAFVPRAGLYGEVSIKYTGYDVNGKNSYEGKITFKVTQKTKSAVFSDVTATSYSWAADSVDFLYYEEVANGSNGKYNPKSNITRGDFMLMLYRAFLEEDYGNYNVTSNFPDVVKGTTSYSKETYQAVGVAKYLGIAQGSNGKYNPTSYITREEAMTLIYRTLDEVGYSMSYTVSTSTSSFSDYSSVSSYAKAAIKDLIGHGVVIGTNGKIQPKSNITRAEMAVILHRVLTY</sequence>
<proteinExistence type="predicted"/>
<evidence type="ECO:0000259" key="3">
    <source>
        <dbReference type="PROSITE" id="PS51272"/>
    </source>
</evidence>
<organism evidence="4 5">
    <name type="scientific">Candidatus Avoscillospira stercorigallinarum</name>
    <dbReference type="NCBI Taxonomy" id="2840708"/>
    <lineage>
        <taxon>Bacteria</taxon>
        <taxon>Bacillati</taxon>
        <taxon>Bacillota</taxon>
        <taxon>Clostridia</taxon>
        <taxon>Eubacteriales</taxon>
        <taxon>Oscillospiraceae</taxon>
        <taxon>Oscillospiraceae incertae sedis</taxon>
        <taxon>Candidatus Avoscillospira</taxon>
    </lineage>
</organism>
<gene>
    <name evidence="4" type="ORF">IAA67_05855</name>
</gene>
<dbReference type="InterPro" id="IPR001119">
    <property type="entry name" value="SLH_dom"/>
</dbReference>
<name>A0A9D0Z6B1_9FIRM</name>
<protein>
    <submittedName>
        <fullName evidence="4">S-layer homology domain-containing protein</fullName>
    </submittedName>
</protein>
<comment type="caution">
    <text evidence="4">The sequence shown here is derived from an EMBL/GenBank/DDBJ whole genome shotgun (WGS) entry which is preliminary data.</text>
</comment>
<dbReference type="SUPFAM" id="SSF49373">
    <property type="entry name" value="Invasin/intimin cell-adhesion fragments"/>
    <property type="match status" value="2"/>
</dbReference>
<evidence type="ECO:0000313" key="5">
    <source>
        <dbReference type="Proteomes" id="UP000886874"/>
    </source>
</evidence>
<dbReference type="Proteomes" id="UP000886874">
    <property type="component" value="Unassembled WGS sequence"/>
</dbReference>
<feature type="domain" description="SLH" evidence="3">
    <location>
        <begin position="889"/>
        <end position="943"/>
    </location>
</feature>
<accession>A0A9D0Z6B1</accession>
<feature type="domain" description="SLH" evidence="3">
    <location>
        <begin position="754"/>
        <end position="817"/>
    </location>
</feature>
<evidence type="ECO:0000256" key="2">
    <source>
        <dbReference type="SAM" id="SignalP"/>
    </source>
</evidence>
<reference evidence="4" key="1">
    <citation type="submission" date="2020-10" db="EMBL/GenBank/DDBJ databases">
        <authorList>
            <person name="Gilroy R."/>
        </authorList>
    </citation>
    <scope>NUCLEOTIDE SEQUENCE</scope>
    <source>
        <strain evidence="4">ChiSjej2B20-13462</strain>
    </source>
</reference>
<dbReference type="EMBL" id="DVFN01000089">
    <property type="protein sequence ID" value="HIQ69833.1"/>
    <property type="molecule type" value="Genomic_DNA"/>
</dbReference>
<dbReference type="SMART" id="SM00635">
    <property type="entry name" value="BID_2"/>
    <property type="match status" value="2"/>
</dbReference>
<keyword evidence="1" id="KW-0677">Repeat</keyword>
<evidence type="ECO:0000313" key="4">
    <source>
        <dbReference type="EMBL" id="HIQ69833.1"/>
    </source>
</evidence>
<dbReference type="InterPro" id="IPR008964">
    <property type="entry name" value="Invasin/intimin_cell_adhesion"/>
</dbReference>
<keyword evidence="2" id="KW-0732">Signal</keyword>
<dbReference type="Pfam" id="PF02368">
    <property type="entry name" value="Big_2"/>
    <property type="match status" value="2"/>
</dbReference>
<dbReference type="PROSITE" id="PS51272">
    <property type="entry name" value="SLH"/>
    <property type="match status" value="3"/>
</dbReference>
<dbReference type="AlphaFoldDB" id="A0A9D0Z6B1"/>
<dbReference type="Gene3D" id="2.60.40.1080">
    <property type="match status" value="2"/>
</dbReference>